<name>A0AAP0NNB5_LIQFO</name>
<evidence type="ECO:0000313" key="4">
    <source>
        <dbReference type="Proteomes" id="UP001415857"/>
    </source>
</evidence>
<feature type="transmembrane region" description="Helical" evidence="2">
    <location>
        <begin position="15"/>
        <end position="32"/>
    </location>
</feature>
<keyword evidence="2" id="KW-1133">Transmembrane helix</keyword>
<evidence type="ECO:0000313" key="3">
    <source>
        <dbReference type="EMBL" id="KAK9273229.1"/>
    </source>
</evidence>
<dbReference type="AlphaFoldDB" id="A0AAP0NNB5"/>
<keyword evidence="2" id="KW-0812">Transmembrane</keyword>
<gene>
    <name evidence="3" type="ORF">L1049_018036</name>
</gene>
<sequence length="109" mass="12365">MGTRGVIGDKWSMRVLWMCAIGSAISLYMVAVERQIQNRERMMAESLKAMESGADSGEEDGSPSNPLVKGSKGNFELIRYRVHLDKNQARDKMSRFVTRQPRMNLRATQ</sequence>
<evidence type="ECO:0000256" key="1">
    <source>
        <dbReference type="SAM" id="MobiDB-lite"/>
    </source>
</evidence>
<keyword evidence="4" id="KW-1185">Reference proteome</keyword>
<reference evidence="3 4" key="1">
    <citation type="journal article" date="2024" name="Plant J.">
        <title>Genome sequences and population genomics reveal climatic adaptation and genomic divergence between two closely related sweetgum species.</title>
        <authorList>
            <person name="Xu W.Q."/>
            <person name="Ren C.Q."/>
            <person name="Zhang X.Y."/>
            <person name="Comes H.P."/>
            <person name="Liu X.H."/>
            <person name="Li Y.G."/>
            <person name="Kettle C.J."/>
            <person name="Jalonen R."/>
            <person name="Gaisberger H."/>
            <person name="Ma Y.Z."/>
            <person name="Qiu Y.X."/>
        </authorList>
    </citation>
    <scope>NUCLEOTIDE SEQUENCE [LARGE SCALE GENOMIC DNA]</scope>
    <source>
        <strain evidence="3">Hangzhou</strain>
    </source>
</reference>
<keyword evidence="2" id="KW-0472">Membrane</keyword>
<evidence type="ECO:0000256" key="2">
    <source>
        <dbReference type="SAM" id="Phobius"/>
    </source>
</evidence>
<comment type="caution">
    <text evidence="3">The sequence shown here is derived from an EMBL/GenBank/DDBJ whole genome shotgun (WGS) entry which is preliminary data.</text>
</comment>
<proteinExistence type="predicted"/>
<dbReference type="Proteomes" id="UP001415857">
    <property type="component" value="Unassembled WGS sequence"/>
</dbReference>
<dbReference type="EMBL" id="JBBPBK010000012">
    <property type="protein sequence ID" value="KAK9273229.1"/>
    <property type="molecule type" value="Genomic_DNA"/>
</dbReference>
<protein>
    <submittedName>
        <fullName evidence="3">Uncharacterized protein</fullName>
    </submittedName>
</protein>
<organism evidence="3 4">
    <name type="scientific">Liquidambar formosana</name>
    <name type="common">Formosan gum</name>
    <dbReference type="NCBI Taxonomy" id="63359"/>
    <lineage>
        <taxon>Eukaryota</taxon>
        <taxon>Viridiplantae</taxon>
        <taxon>Streptophyta</taxon>
        <taxon>Embryophyta</taxon>
        <taxon>Tracheophyta</taxon>
        <taxon>Spermatophyta</taxon>
        <taxon>Magnoliopsida</taxon>
        <taxon>eudicotyledons</taxon>
        <taxon>Gunneridae</taxon>
        <taxon>Pentapetalae</taxon>
        <taxon>Saxifragales</taxon>
        <taxon>Altingiaceae</taxon>
        <taxon>Liquidambar</taxon>
    </lineage>
</organism>
<accession>A0AAP0NNB5</accession>
<feature type="region of interest" description="Disordered" evidence="1">
    <location>
        <begin position="47"/>
        <end position="71"/>
    </location>
</feature>